<dbReference type="Proteomes" id="UP001057375">
    <property type="component" value="Unassembled WGS sequence"/>
</dbReference>
<proteinExistence type="predicted"/>
<protein>
    <recommendedName>
        <fullName evidence="7">Kinesin light chain</fullName>
    </recommendedName>
</protein>
<dbReference type="Pfam" id="PF13424">
    <property type="entry name" value="TPR_12"/>
    <property type="match status" value="1"/>
</dbReference>
<dbReference type="EMBL" id="BQXS01011316">
    <property type="protein sequence ID" value="GKT36841.1"/>
    <property type="molecule type" value="Genomic_DNA"/>
</dbReference>
<dbReference type="SUPFAM" id="SSF48452">
    <property type="entry name" value="TPR-like"/>
    <property type="match status" value="2"/>
</dbReference>
<dbReference type="PROSITE" id="PS50005">
    <property type="entry name" value="TPR"/>
    <property type="match status" value="1"/>
</dbReference>
<evidence type="ECO:0000313" key="6">
    <source>
        <dbReference type="Proteomes" id="UP001057375"/>
    </source>
</evidence>
<name>A0ABQ5KXS7_9EUKA</name>
<gene>
    <name evidence="5" type="ORF">ADUPG1_009736</name>
</gene>
<dbReference type="PANTHER" id="PTHR45641">
    <property type="entry name" value="TETRATRICOPEPTIDE REPEAT PROTEIN (AFU_ORTHOLOGUE AFUA_6G03870)"/>
    <property type="match status" value="1"/>
</dbReference>
<reference evidence="5" key="1">
    <citation type="submission" date="2022-03" db="EMBL/GenBank/DDBJ databases">
        <title>Draft genome sequence of Aduncisulcus paluster, a free-living microaerophilic Fornicata.</title>
        <authorList>
            <person name="Yuyama I."/>
            <person name="Kume K."/>
            <person name="Tamura T."/>
            <person name="Inagaki Y."/>
            <person name="Hashimoto T."/>
        </authorList>
    </citation>
    <scope>NUCLEOTIDE SEQUENCE</scope>
    <source>
        <strain evidence="5">NY0171</strain>
    </source>
</reference>
<comment type="caution">
    <text evidence="5">The sequence shown here is derived from an EMBL/GenBank/DDBJ whole genome shotgun (WGS) entry which is preliminary data.</text>
</comment>
<dbReference type="Gene3D" id="1.25.40.10">
    <property type="entry name" value="Tetratricopeptide repeat domain"/>
    <property type="match status" value="2"/>
</dbReference>
<evidence type="ECO:0000313" key="5">
    <source>
        <dbReference type="EMBL" id="GKT36841.1"/>
    </source>
</evidence>
<sequence length="339" mass="37920">MDSILKAVAEEFEKGKKNFSNQKFTQALGHFEEVLKILHHELGRASDITAPIHINIALIYIAKEEWPKASHELHRALALLPSRGGIETRKILGAISHNLGFVNIKLGKKDEAFSYLKKALRIRERTFGENHIDTAATKDALGCLLCEEMSYGDALELFESAVHVREELLGTNHPDTAKSWYNLAKTLTLTNKTQKALFYAKKAVDVLQPTLGQCNHTILAKNLKRRLERNAEKGKERRVLASEVIRPIPRESNELTLRVEEEKAKVVSSARESARISQPGHSLQSSHSSQSSSHMSESIRPTETKPTDIIASTPTLLGYSSLSSSIMYKSKCTRPSPYR</sequence>
<dbReference type="Pfam" id="PF13181">
    <property type="entry name" value="TPR_8"/>
    <property type="match status" value="1"/>
</dbReference>
<keyword evidence="2 3" id="KW-0802">TPR repeat</keyword>
<feature type="compositionally biased region" description="Low complexity" evidence="4">
    <location>
        <begin position="277"/>
        <end position="298"/>
    </location>
</feature>
<accession>A0ABQ5KXS7</accession>
<keyword evidence="6" id="KW-1185">Reference proteome</keyword>
<dbReference type="SMART" id="SM00028">
    <property type="entry name" value="TPR"/>
    <property type="match status" value="5"/>
</dbReference>
<dbReference type="PANTHER" id="PTHR45641:SF19">
    <property type="entry name" value="NEPHROCYSTIN-3"/>
    <property type="match status" value="1"/>
</dbReference>
<feature type="region of interest" description="Disordered" evidence="4">
    <location>
        <begin position="270"/>
        <end position="314"/>
    </location>
</feature>
<evidence type="ECO:0008006" key="7">
    <source>
        <dbReference type="Google" id="ProtNLM"/>
    </source>
</evidence>
<dbReference type="InterPro" id="IPR019734">
    <property type="entry name" value="TPR_rpt"/>
</dbReference>
<evidence type="ECO:0000256" key="1">
    <source>
        <dbReference type="ARBA" id="ARBA00022737"/>
    </source>
</evidence>
<keyword evidence="1" id="KW-0677">Repeat</keyword>
<evidence type="ECO:0000256" key="2">
    <source>
        <dbReference type="ARBA" id="ARBA00022803"/>
    </source>
</evidence>
<organism evidence="5 6">
    <name type="scientific">Aduncisulcus paluster</name>
    <dbReference type="NCBI Taxonomy" id="2918883"/>
    <lineage>
        <taxon>Eukaryota</taxon>
        <taxon>Metamonada</taxon>
        <taxon>Carpediemonas-like organisms</taxon>
        <taxon>Aduncisulcus</taxon>
    </lineage>
</organism>
<evidence type="ECO:0000256" key="4">
    <source>
        <dbReference type="SAM" id="MobiDB-lite"/>
    </source>
</evidence>
<feature type="repeat" description="TPR" evidence="3">
    <location>
        <begin position="50"/>
        <end position="83"/>
    </location>
</feature>
<dbReference type="InterPro" id="IPR011990">
    <property type="entry name" value="TPR-like_helical_dom_sf"/>
</dbReference>
<evidence type="ECO:0000256" key="3">
    <source>
        <dbReference type="PROSITE-ProRule" id="PRU00339"/>
    </source>
</evidence>